<dbReference type="Gene3D" id="3.40.710.10">
    <property type="entry name" value="DD-peptidase/beta-lactamase superfamily"/>
    <property type="match status" value="1"/>
</dbReference>
<dbReference type="Proteomes" id="UP000198870">
    <property type="component" value="Unassembled WGS sequence"/>
</dbReference>
<dbReference type="EC" id="3.5.2.6" evidence="3 6"/>
<feature type="chain" id="PRO_5011706330" description="Beta-lactamase" evidence="7">
    <location>
        <begin position="22"/>
        <end position="301"/>
    </location>
</feature>
<dbReference type="PROSITE" id="PS00146">
    <property type="entry name" value="BETA_LACTAMASE_A"/>
    <property type="match status" value="1"/>
</dbReference>
<dbReference type="AlphaFoldDB" id="A0A1G5H0N4"/>
<evidence type="ECO:0000256" key="4">
    <source>
        <dbReference type="ARBA" id="ARBA00022801"/>
    </source>
</evidence>
<evidence type="ECO:0000256" key="3">
    <source>
        <dbReference type="ARBA" id="ARBA00012865"/>
    </source>
</evidence>
<comment type="catalytic activity">
    <reaction evidence="1 6">
        <text>a beta-lactam + H2O = a substituted beta-amino acid</text>
        <dbReference type="Rhea" id="RHEA:20401"/>
        <dbReference type="ChEBI" id="CHEBI:15377"/>
        <dbReference type="ChEBI" id="CHEBI:35627"/>
        <dbReference type="ChEBI" id="CHEBI:140347"/>
        <dbReference type="EC" id="3.5.2.6"/>
    </reaction>
</comment>
<evidence type="ECO:0000256" key="1">
    <source>
        <dbReference type="ARBA" id="ARBA00001526"/>
    </source>
</evidence>
<dbReference type="Pfam" id="PF13354">
    <property type="entry name" value="Beta-lactamase2"/>
    <property type="match status" value="1"/>
</dbReference>
<keyword evidence="4 6" id="KW-0378">Hydrolase</keyword>
<dbReference type="PRINTS" id="PR00118">
    <property type="entry name" value="BLACTAMASEA"/>
</dbReference>
<keyword evidence="10" id="KW-1185">Reference proteome</keyword>
<dbReference type="GO" id="GO:0046677">
    <property type="term" value="P:response to antibiotic"/>
    <property type="evidence" value="ECO:0007669"/>
    <property type="project" value="UniProtKB-UniRule"/>
</dbReference>
<dbReference type="PANTHER" id="PTHR35333">
    <property type="entry name" value="BETA-LACTAMASE"/>
    <property type="match status" value="1"/>
</dbReference>
<name>A0A1G5H0N4_9BACT</name>
<dbReference type="InterPro" id="IPR023650">
    <property type="entry name" value="Beta-lactam_class-A_AS"/>
</dbReference>
<feature type="signal peptide" evidence="7">
    <location>
        <begin position="1"/>
        <end position="21"/>
    </location>
</feature>
<comment type="similarity">
    <text evidence="2 6">Belongs to the class-A beta-lactamase family.</text>
</comment>
<reference evidence="9 10" key="1">
    <citation type="submission" date="2016-10" db="EMBL/GenBank/DDBJ databases">
        <authorList>
            <person name="de Groot N.N."/>
        </authorList>
    </citation>
    <scope>NUCLEOTIDE SEQUENCE [LARGE SCALE GENOMIC DNA]</scope>
    <source>
        <strain evidence="9 10">AA1</strain>
    </source>
</reference>
<dbReference type="GO" id="GO:0030655">
    <property type="term" value="P:beta-lactam antibiotic catabolic process"/>
    <property type="evidence" value="ECO:0007669"/>
    <property type="project" value="InterPro"/>
</dbReference>
<sequence length="301" mass="32698">MKLLKLTVLLLAIGYFSGCIAAKQGGPAPQNAPANGARYTPLENRIKEIEHALGARVGVSLYEVETSESWSYKGDIRFPLMSTFKTLACAKTLLDVEQKKVSFDDSVVIEKTSLITWSPVTKHHAGQAFSLKQACAAMMIMSDNTAANIVLDKTGGPTALTAFMRSIGDAVTRLDRMEPELGEALEGDVRDTTTPNAMADSLHVLLFGDVLSKASKTQLTQWMRSNKISGSLLRSVLPDGWTIADRSGAGGHGSRGITAVVWPETQPPFIVCVYLTQTKASFDERNKAIAEIGRELFKLYE</sequence>
<dbReference type="InterPro" id="IPR045155">
    <property type="entry name" value="Beta-lactam_cat"/>
</dbReference>
<gene>
    <name evidence="9" type="ORF">SAMN05216233_11231</name>
</gene>
<evidence type="ECO:0000313" key="10">
    <source>
        <dbReference type="Proteomes" id="UP000198870"/>
    </source>
</evidence>
<organism evidence="9 10">
    <name type="scientific">Desulfoluna spongiiphila</name>
    <dbReference type="NCBI Taxonomy" id="419481"/>
    <lineage>
        <taxon>Bacteria</taxon>
        <taxon>Pseudomonadati</taxon>
        <taxon>Thermodesulfobacteriota</taxon>
        <taxon>Desulfobacteria</taxon>
        <taxon>Desulfobacterales</taxon>
        <taxon>Desulfolunaceae</taxon>
        <taxon>Desulfoluna</taxon>
    </lineage>
</organism>
<dbReference type="STRING" id="419481.SAMN05216233_11231"/>
<dbReference type="SUPFAM" id="SSF56601">
    <property type="entry name" value="beta-lactamase/transpeptidase-like"/>
    <property type="match status" value="1"/>
</dbReference>
<dbReference type="InterPro" id="IPR000871">
    <property type="entry name" value="Beta-lactam_class-A"/>
</dbReference>
<dbReference type="PANTHER" id="PTHR35333:SF3">
    <property type="entry name" value="BETA-LACTAMASE-TYPE TRANSPEPTIDASE FOLD CONTAINING PROTEIN"/>
    <property type="match status" value="1"/>
</dbReference>
<keyword evidence="5 6" id="KW-0046">Antibiotic resistance</keyword>
<dbReference type="GO" id="GO:0008800">
    <property type="term" value="F:beta-lactamase activity"/>
    <property type="evidence" value="ECO:0007669"/>
    <property type="project" value="UniProtKB-UniRule"/>
</dbReference>
<evidence type="ECO:0000256" key="5">
    <source>
        <dbReference type="ARBA" id="ARBA00023251"/>
    </source>
</evidence>
<protein>
    <recommendedName>
        <fullName evidence="3 6">Beta-lactamase</fullName>
        <ecNumber evidence="3 6">3.5.2.6</ecNumber>
    </recommendedName>
</protein>
<dbReference type="NCBIfam" id="NF033103">
    <property type="entry name" value="bla_class_A"/>
    <property type="match status" value="1"/>
</dbReference>
<accession>A0A1G5H0N4</accession>
<proteinExistence type="inferred from homology"/>
<feature type="domain" description="Beta-lactamase class A catalytic" evidence="8">
    <location>
        <begin position="58"/>
        <end position="274"/>
    </location>
</feature>
<evidence type="ECO:0000259" key="8">
    <source>
        <dbReference type="Pfam" id="PF13354"/>
    </source>
</evidence>
<dbReference type="InterPro" id="IPR012338">
    <property type="entry name" value="Beta-lactam/transpept-like"/>
</dbReference>
<evidence type="ECO:0000256" key="2">
    <source>
        <dbReference type="ARBA" id="ARBA00009009"/>
    </source>
</evidence>
<evidence type="ECO:0000256" key="6">
    <source>
        <dbReference type="RuleBase" id="RU361140"/>
    </source>
</evidence>
<keyword evidence="7" id="KW-0732">Signal</keyword>
<evidence type="ECO:0000256" key="7">
    <source>
        <dbReference type="SAM" id="SignalP"/>
    </source>
</evidence>
<dbReference type="EMBL" id="FMUX01000012">
    <property type="protein sequence ID" value="SCY57217.1"/>
    <property type="molecule type" value="Genomic_DNA"/>
</dbReference>
<evidence type="ECO:0000313" key="9">
    <source>
        <dbReference type="EMBL" id="SCY57217.1"/>
    </source>
</evidence>